<keyword evidence="2" id="KW-1185">Reference proteome</keyword>
<dbReference type="Proteomes" id="UP000308600">
    <property type="component" value="Unassembled WGS sequence"/>
</dbReference>
<organism evidence="1 2">
    <name type="scientific">Pluteus cervinus</name>
    <dbReference type="NCBI Taxonomy" id="181527"/>
    <lineage>
        <taxon>Eukaryota</taxon>
        <taxon>Fungi</taxon>
        <taxon>Dikarya</taxon>
        <taxon>Basidiomycota</taxon>
        <taxon>Agaricomycotina</taxon>
        <taxon>Agaricomycetes</taxon>
        <taxon>Agaricomycetidae</taxon>
        <taxon>Agaricales</taxon>
        <taxon>Pluteineae</taxon>
        <taxon>Pluteaceae</taxon>
        <taxon>Pluteus</taxon>
    </lineage>
</organism>
<accession>A0ACD3B6P0</accession>
<name>A0ACD3B6P0_9AGAR</name>
<sequence length="113" mass="12904">MMSQACLRRPVPFAMPGVCSPHSKRCEVRNHGDTALFESFVIFIEGIRLFRHSSAHIRTFSEMLYRSLSSAFIIFATGHNQSPAAFLAMVLTCFMANIMFFPSIDVLCYFRDR</sequence>
<gene>
    <name evidence="1" type="ORF">BDN72DRAFT_198646</name>
</gene>
<evidence type="ECO:0000313" key="2">
    <source>
        <dbReference type="Proteomes" id="UP000308600"/>
    </source>
</evidence>
<proteinExistence type="predicted"/>
<reference evidence="1 2" key="1">
    <citation type="journal article" date="2019" name="Nat. Ecol. Evol.">
        <title>Megaphylogeny resolves global patterns of mushroom evolution.</title>
        <authorList>
            <person name="Varga T."/>
            <person name="Krizsan K."/>
            <person name="Foldi C."/>
            <person name="Dima B."/>
            <person name="Sanchez-Garcia M."/>
            <person name="Sanchez-Ramirez S."/>
            <person name="Szollosi G.J."/>
            <person name="Szarkandi J.G."/>
            <person name="Papp V."/>
            <person name="Albert L."/>
            <person name="Andreopoulos W."/>
            <person name="Angelini C."/>
            <person name="Antonin V."/>
            <person name="Barry K.W."/>
            <person name="Bougher N.L."/>
            <person name="Buchanan P."/>
            <person name="Buyck B."/>
            <person name="Bense V."/>
            <person name="Catcheside P."/>
            <person name="Chovatia M."/>
            <person name="Cooper J."/>
            <person name="Damon W."/>
            <person name="Desjardin D."/>
            <person name="Finy P."/>
            <person name="Geml J."/>
            <person name="Haridas S."/>
            <person name="Hughes K."/>
            <person name="Justo A."/>
            <person name="Karasinski D."/>
            <person name="Kautmanova I."/>
            <person name="Kiss B."/>
            <person name="Kocsube S."/>
            <person name="Kotiranta H."/>
            <person name="LaButti K.M."/>
            <person name="Lechner B.E."/>
            <person name="Liimatainen K."/>
            <person name="Lipzen A."/>
            <person name="Lukacs Z."/>
            <person name="Mihaltcheva S."/>
            <person name="Morgado L.N."/>
            <person name="Niskanen T."/>
            <person name="Noordeloos M.E."/>
            <person name="Ohm R.A."/>
            <person name="Ortiz-Santana B."/>
            <person name="Ovrebo C."/>
            <person name="Racz N."/>
            <person name="Riley R."/>
            <person name="Savchenko A."/>
            <person name="Shiryaev A."/>
            <person name="Soop K."/>
            <person name="Spirin V."/>
            <person name="Szebenyi C."/>
            <person name="Tomsovsky M."/>
            <person name="Tulloss R.E."/>
            <person name="Uehling J."/>
            <person name="Grigoriev I.V."/>
            <person name="Vagvolgyi C."/>
            <person name="Papp T."/>
            <person name="Martin F.M."/>
            <person name="Miettinen O."/>
            <person name="Hibbett D.S."/>
            <person name="Nagy L.G."/>
        </authorList>
    </citation>
    <scope>NUCLEOTIDE SEQUENCE [LARGE SCALE GENOMIC DNA]</scope>
    <source>
        <strain evidence="1 2">NL-1719</strain>
    </source>
</reference>
<dbReference type="EMBL" id="ML208276">
    <property type="protein sequence ID" value="TFK73354.1"/>
    <property type="molecule type" value="Genomic_DNA"/>
</dbReference>
<protein>
    <submittedName>
        <fullName evidence="1">Uncharacterized protein</fullName>
    </submittedName>
</protein>
<evidence type="ECO:0000313" key="1">
    <source>
        <dbReference type="EMBL" id="TFK73354.1"/>
    </source>
</evidence>